<dbReference type="PROSITE" id="PS50878">
    <property type="entry name" value="RT_POL"/>
    <property type="match status" value="1"/>
</dbReference>
<reference evidence="2 3" key="1">
    <citation type="journal article" date="2020" name="Cell">
        <title>Large-Scale Comparative Analyses of Tick Genomes Elucidate Their Genetic Diversity and Vector Capacities.</title>
        <authorList>
            <consortium name="Tick Genome and Microbiome Consortium (TIGMIC)"/>
            <person name="Jia N."/>
            <person name="Wang J."/>
            <person name="Shi W."/>
            <person name="Du L."/>
            <person name="Sun Y."/>
            <person name="Zhan W."/>
            <person name="Jiang J.F."/>
            <person name="Wang Q."/>
            <person name="Zhang B."/>
            <person name="Ji P."/>
            <person name="Bell-Sakyi L."/>
            <person name="Cui X.M."/>
            <person name="Yuan T.T."/>
            <person name="Jiang B.G."/>
            <person name="Yang W.F."/>
            <person name="Lam T.T."/>
            <person name="Chang Q.C."/>
            <person name="Ding S.J."/>
            <person name="Wang X.J."/>
            <person name="Zhu J.G."/>
            <person name="Ruan X.D."/>
            <person name="Zhao L."/>
            <person name="Wei J.T."/>
            <person name="Ye R.Z."/>
            <person name="Que T.C."/>
            <person name="Du C.H."/>
            <person name="Zhou Y.H."/>
            <person name="Cheng J.X."/>
            <person name="Dai P.F."/>
            <person name="Guo W.B."/>
            <person name="Han X.H."/>
            <person name="Huang E.J."/>
            <person name="Li L.F."/>
            <person name="Wei W."/>
            <person name="Gao Y.C."/>
            <person name="Liu J.Z."/>
            <person name="Shao H.Z."/>
            <person name="Wang X."/>
            <person name="Wang C.C."/>
            <person name="Yang T.C."/>
            <person name="Huo Q.B."/>
            <person name="Li W."/>
            <person name="Chen H.Y."/>
            <person name="Chen S.E."/>
            <person name="Zhou L.G."/>
            <person name="Ni X.B."/>
            <person name="Tian J.H."/>
            <person name="Sheng Y."/>
            <person name="Liu T."/>
            <person name="Pan Y.S."/>
            <person name="Xia L.Y."/>
            <person name="Li J."/>
            <person name="Zhao F."/>
            <person name="Cao W.C."/>
        </authorList>
    </citation>
    <scope>NUCLEOTIDE SEQUENCE [LARGE SCALE GENOMIC DNA]</scope>
    <source>
        <strain evidence="2">HaeL-2018</strain>
    </source>
</reference>
<name>A0A9J6GWV4_HAELO</name>
<dbReference type="Proteomes" id="UP000821853">
    <property type="component" value="Unassembled WGS sequence"/>
</dbReference>
<evidence type="ECO:0000259" key="1">
    <source>
        <dbReference type="PROSITE" id="PS50878"/>
    </source>
</evidence>
<evidence type="ECO:0000313" key="2">
    <source>
        <dbReference type="EMBL" id="KAH9378839.1"/>
    </source>
</evidence>
<dbReference type="Pfam" id="PF00078">
    <property type="entry name" value="RVT_1"/>
    <property type="match status" value="1"/>
</dbReference>
<accession>A0A9J6GWV4</accession>
<dbReference type="OMA" id="GINHAMY"/>
<protein>
    <recommendedName>
        <fullName evidence="1">Reverse transcriptase domain-containing protein</fullName>
    </recommendedName>
</protein>
<gene>
    <name evidence="2" type="ORF">HPB48_013799</name>
</gene>
<dbReference type="EMBL" id="JABSTR010000009">
    <property type="protein sequence ID" value="KAH9378839.1"/>
    <property type="molecule type" value="Genomic_DNA"/>
</dbReference>
<evidence type="ECO:0000313" key="3">
    <source>
        <dbReference type="Proteomes" id="UP000821853"/>
    </source>
</evidence>
<dbReference type="InterPro" id="IPR000477">
    <property type="entry name" value="RT_dom"/>
</dbReference>
<comment type="caution">
    <text evidence="2">The sequence shown here is derived from an EMBL/GenBank/DDBJ whole genome shotgun (WGS) entry which is preliminary data.</text>
</comment>
<proteinExistence type="predicted"/>
<feature type="domain" description="Reverse transcriptase" evidence="1">
    <location>
        <begin position="1"/>
        <end position="118"/>
    </location>
</feature>
<keyword evidence="3" id="KW-1185">Reference proteome</keyword>
<sequence length="118" mass="13121">MRSFPGDRAGFFKLGQGWSEYRLGPKGTPQVAVLSPLPFNLVMRDLSLVLGNIPGINHAMYPDNITIWSRSNSEAQTKEMLQTALEITEECFQDTGRKLSPGESVLFLYRSNRWGGAG</sequence>
<dbReference type="VEuPathDB" id="VectorBase:HLOH_042247"/>
<dbReference type="OrthoDB" id="7555258at2759"/>
<organism evidence="2 3">
    <name type="scientific">Haemaphysalis longicornis</name>
    <name type="common">Bush tick</name>
    <dbReference type="NCBI Taxonomy" id="44386"/>
    <lineage>
        <taxon>Eukaryota</taxon>
        <taxon>Metazoa</taxon>
        <taxon>Ecdysozoa</taxon>
        <taxon>Arthropoda</taxon>
        <taxon>Chelicerata</taxon>
        <taxon>Arachnida</taxon>
        <taxon>Acari</taxon>
        <taxon>Parasitiformes</taxon>
        <taxon>Ixodida</taxon>
        <taxon>Ixodoidea</taxon>
        <taxon>Ixodidae</taxon>
        <taxon>Haemaphysalinae</taxon>
        <taxon>Haemaphysalis</taxon>
    </lineage>
</organism>
<dbReference type="AlphaFoldDB" id="A0A9J6GWV4"/>